<dbReference type="Proteomes" id="UP000078348">
    <property type="component" value="Unassembled WGS sequence"/>
</dbReference>
<dbReference type="InterPro" id="IPR004843">
    <property type="entry name" value="Calcineurin-like_PHP"/>
</dbReference>
<comment type="caution">
    <text evidence="2">The sequence shown here is derived from an EMBL/GenBank/DDBJ whole genome shotgun (WGS) entry which is preliminary data.</text>
</comment>
<gene>
    <name evidence="2" type="ORF">AV274_1923</name>
</gene>
<dbReference type="Pfam" id="PF00149">
    <property type="entry name" value="Metallophos"/>
    <property type="match status" value="1"/>
</dbReference>
<dbReference type="GO" id="GO:0016787">
    <property type="term" value="F:hydrolase activity"/>
    <property type="evidence" value="ECO:0007669"/>
    <property type="project" value="InterPro"/>
</dbReference>
<dbReference type="PANTHER" id="PTHR37523:SF1">
    <property type="entry name" value="CALCINEURIN-LIKE PHOSPHOESTERASE DOMAIN-CONTAINING PROTEIN"/>
    <property type="match status" value="1"/>
</dbReference>
<protein>
    <submittedName>
        <fullName evidence="2">Ser/thr protein phosphatase family protein</fullName>
    </submittedName>
</protein>
<sequence length="260" mass="29451">MNCVDSYSANSMNPPFLLIRSFDLILNAGDLIFLDLKSPQPEEEVQRQLALFEEKSKEMGSYGIPHLFVPGNHDPSFTYAHQTPEILTELDKTTNLHNYCYQIQPHLWIVGFGGSVPVTLADGTVRKNSSYPFTADMKDEVLRLFSLIPKGDSVILLTHCPPATIGSSFMDQDKKTNEVFFYGSQSLYNQVTSLMQEYDLFLFVHGHVHHEPGCSWFHRTGRSCCIVNPGSVMGGHYAMVRIRKIGEVWKVIDVHHSFSY</sequence>
<dbReference type="SUPFAM" id="SSF56300">
    <property type="entry name" value="Metallo-dependent phosphatases"/>
    <property type="match status" value="1"/>
</dbReference>
<name>A0A196SJN1_BLAHN</name>
<dbReference type="STRING" id="478820.A0A196SJN1"/>
<evidence type="ECO:0000313" key="2">
    <source>
        <dbReference type="EMBL" id="OAO16392.1"/>
    </source>
</evidence>
<organism evidence="2 3">
    <name type="scientific">Blastocystis sp. subtype 1 (strain ATCC 50177 / NandII)</name>
    <dbReference type="NCBI Taxonomy" id="478820"/>
    <lineage>
        <taxon>Eukaryota</taxon>
        <taxon>Sar</taxon>
        <taxon>Stramenopiles</taxon>
        <taxon>Bigyra</taxon>
        <taxon>Opalozoa</taxon>
        <taxon>Opalinata</taxon>
        <taxon>Blastocystidae</taxon>
        <taxon>Blastocystis</taxon>
    </lineage>
</organism>
<dbReference type="AlphaFoldDB" id="A0A196SJN1"/>
<dbReference type="PANTHER" id="PTHR37523">
    <property type="entry name" value="METALLOPHOSPHOESTERASE"/>
    <property type="match status" value="1"/>
</dbReference>
<dbReference type="Gene3D" id="3.60.21.10">
    <property type="match status" value="1"/>
</dbReference>
<keyword evidence="3" id="KW-1185">Reference proteome</keyword>
<proteinExistence type="predicted"/>
<evidence type="ECO:0000313" key="3">
    <source>
        <dbReference type="Proteomes" id="UP000078348"/>
    </source>
</evidence>
<dbReference type="EMBL" id="LXWW01000085">
    <property type="protein sequence ID" value="OAO16392.1"/>
    <property type="molecule type" value="Genomic_DNA"/>
</dbReference>
<dbReference type="InterPro" id="IPR029052">
    <property type="entry name" value="Metallo-depent_PP-like"/>
</dbReference>
<accession>A0A196SJN1</accession>
<evidence type="ECO:0000259" key="1">
    <source>
        <dbReference type="Pfam" id="PF00149"/>
    </source>
</evidence>
<reference evidence="2 3" key="1">
    <citation type="submission" date="2016-05" db="EMBL/GenBank/DDBJ databases">
        <title>Nuclear genome of Blastocystis sp. subtype 1 NandII.</title>
        <authorList>
            <person name="Gentekaki E."/>
            <person name="Curtis B."/>
            <person name="Stairs C."/>
            <person name="Eme L."/>
            <person name="Herman E."/>
            <person name="Klimes V."/>
            <person name="Arias M.C."/>
            <person name="Elias M."/>
            <person name="Hilliou F."/>
            <person name="Klute M."/>
            <person name="Malik S.-B."/>
            <person name="Pightling A."/>
            <person name="Rachubinski R."/>
            <person name="Salas D."/>
            <person name="Schlacht A."/>
            <person name="Suga H."/>
            <person name="Archibald J."/>
            <person name="Ball S.G."/>
            <person name="Clark G."/>
            <person name="Dacks J."/>
            <person name="Van Der Giezen M."/>
            <person name="Tsaousis A."/>
            <person name="Roger A."/>
        </authorList>
    </citation>
    <scope>NUCLEOTIDE SEQUENCE [LARGE SCALE GENOMIC DNA]</scope>
    <source>
        <strain evidence="3">ATCC 50177 / NandII</strain>
    </source>
</reference>
<feature type="domain" description="Calcineurin-like phosphoesterase" evidence="1">
    <location>
        <begin position="21"/>
        <end position="210"/>
    </location>
</feature>
<dbReference type="OrthoDB" id="2412157at2759"/>